<proteinExistence type="predicted"/>
<feature type="transmembrane region" description="Helical" evidence="5">
    <location>
        <begin position="35"/>
        <end position="63"/>
    </location>
</feature>
<comment type="subcellular location">
    <subcellularLocation>
        <location evidence="1">Membrane</location>
        <topology evidence="1">Multi-pass membrane protein</topology>
    </subcellularLocation>
</comment>
<evidence type="ECO:0000256" key="1">
    <source>
        <dbReference type="ARBA" id="ARBA00004141"/>
    </source>
</evidence>
<dbReference type="InterPro" id="IPR051085">
    <property type="entry name" value="MB_O-acyltransferase"/>
</dbReference>
<evidence type="ECO:0000313" key="6">
    <source>
        <dbReference type="EMBL" id="KKM81980.1"/>
    </source>
</evidence>
<dbReference type="GO" id="GO:0016020">
    <property type="term" value="C:membrane"/>
    <property type="evidence" value="ECO:0007669"/>
    <property type="project" value="UniProtKB-SubCell"/>
</dbReference>
<comment type="caution">
    <text evidence="6">The sequence shown here is derived from an EMBL/GenBank/DDBJ whole genome shotgun (WGS) entry which is preliminary data.</text>
</comment>
<evidence type="ECO:0000256" key="3">
    <source>
        <dbReference type="ARBA" id="ARBA00022989"/>
    </source>
</evidence>
<keyword evidence="2 5" id="KW-0812">Transmembrane</keyword>
<dbReference type="Pfam" id="PF03062">
    <property type="entry name" value="MBOAT"/>
    <property type="match status" value="1"/>
</dbReference>
<dbReference type="PANTHER" id="PTHR13285">
    <property type="entry name" value="ACYLTRANSFERASE"/>
    <property type="match status" value="1"/>
</dbReference>
<dbReference type="PANTHER" id="PTHR13285:SF18">
    <property type="entry name" value="PROTEIN-CYSTEINE N-PALMITOYLTRANSFERASE RASP"/>
    <property type="match status" value="1"/>
</dbReference>
<feature type="transmembrane region" description="Helical" evidence="5">
    <location>
        <begin position="127"/>
        <end position="144"/>
    </location>
</feature>
<accession>A0A0F9MZF5</accession>
<evidence type="ECO:0000256" key="4">
    <source>
        <dbReference type="ARBA" id="ARBA00023136"/>
    </source>
</evidence>
<protein>
    <submittedName>
        <fullName evidence="6">Uncharacterized protein</fullName>
    </submittedName>
</protein>
<gene>
    <name evidence="6" type="ORF">LCGC14_1324190</name>
</gene>
<dbReference type="EMBL" id="LAZR01007932">
    <property type="protein sequence ID" value="KKM81980.1"/>
    <property type="molecule type" value="Genomic_DNA"/>
</dbReference>
<sequence length="353" mass="39555">MIALEYSNFVWLALLTVPISWMVPRSFAFDAVALWSAIVVLLLSPPTLIWLGLIAVCVSSLLHDSPDRGRGFMTGLICFFLIGGLIAARSLPTFAWLGGAFFTLRALHVTLDWWMGTLPSPTLRESLRYFFFLPVIPAGPINRLPHFSTQLRRRRWDLPTFATGFERFLLGAIFFFVISGYGMDRVISLAGGPLGVLPPFLEIWALSALSWIDLFFAFAGSTHIALGITLMIGLALEENFNKPWCARNLLDFWTRWHMTLTRWVQDYVYQPIVGLTRKPVIGLLLAMLVIGLWHAFSLYYVLWAFWQSLGIILARLIKGRGPSGRLAFAIGPLGVLAWLSAARPVLDLIGVSQ</sequence>
<feature type="transmembrane region" description="Helical" evidence="5">
    <location>
        <begin position="203"/>
        <end position="236"/>
    </location>
</feature>
<feature type="transmembrane region" description="Helical" evidence="5">
    <location>
        <begin position="165"/>
        <end position="183"/>
    </location>
</feature>
<name>A0A0F9MZF5_9ZZZZ</name>
<evidence type="ECO:0000256" key="5">
    <source>
        <dbReference type="SAM" id="Phobius"/>
    </source>
</evidence>
<dbReference type="InterPro" id="IPR004299">
    <property type="entry name" value="MBOAT_fam"/>
</dbReference>
<feature type="transmembrane region" description="Helical" evidence="5">
    <location>
        <begin position="6"/>
        <end position="23"/>
    </location>
</feature>
<keyword evidence="3 5" id="KW-1133">Transmembrane helix</keyword>
<keyword evidence="4 5" id="KW-0472">Membrane</keyword>
<dbReference type="AlphaFoldDB" id="A0A0F9MZF5"/>
<evidence type="ECO:0000256" key="2">
    <source>
        <dbReference type="ARBA" id="ARBA00022692"/>
    </source>
</evidence>
<organism evidence="6">
    <name type="scientific">marine sediment metagenome</name>
    <dbReference type="NCBI Taxonomy" id="412755"/>
    <lineage>
        <taxon>unclassified sequences</taxon>
        <taxon>metagenomes</taxon>
        <taxon>ecological metagenomes</taxon>
    </lineage>
</organism>
<feature type="transmembrane region" description="Helical" evidence="5">
    <location>
        <begin position="280"/>
        <end position="306"/>
    </location>
</feature>
<feature type="transmembrane region" description="Helical" evidence="5">
    <location>
        <begin position="326"/>
        <end position="346"/>
    </location>
</feature>
<reference evidence="6" key="1">
    <citation type="journal article" date="2015" name="Nature">
        <title>Complex archaea that bridge the gap between prokaryotes and eukaryotes.</title>
        <authorList>
            <person name="Spang A."/>
            <person name="Saw J.H."/>
            <person name="Jorgensen S.L."/>
            <person name="Zaremba-Niedzwiedzka K."/>
            <person name="Martijn J."/>
            <person name="Lind A.E."/>
            <person name="van Eijk R."/>
            <person name="Schleper C."/>
            <person name="Guy L."/>
            <person name="Ettema T.J."/>
        </authorList>
    </citation>
    <scope>NUCLEOTIDE SEQUENCE</scope>
</reference>
<feature type="transmembrane region" description="Helical" evidence="5">
    <location>
        <begin position="94"/>
        <end position="115"/>
    </location>
</feature>
<dbReference type="GO" id="GO:0016746">
    <property type="term" value="F:acyltransferase activity"/>
    <property type="evidence" value="ECO:0007669"/>
    <property type="project" value="TreeGrafter"/>
</dbReference>
<feature type="transmembrane region" description="Helical" evidence="5">
    <location>
        <begin position="69"/>
        <end position="87"/>
    </location>
</feature>